<dbReference type="AlphaFoldDB" id="A0A5B8VV76"/>
<dbReference type="OrthoDB" id="797267at2"/>
<evidence type="ECO:0000313" key="2">
    <source>
        <dbReference type="EMBL" id="QEC75031.1"/>
    </source>
</evidence>
<proteinExistence type="predicted"/>
<dbReference type="KEGG" id="mgk:FSB76_03355"/>
<name>A0A5B8VV76_9SPHI</name>
<keyword evidence="1" id="KW-0812">Transmembrane</keyword>
<organism evidence="2 3">
    <name type="scientific">Mucilaginibacter ginsenosidivorax</name>
    <dbReference type="NCBI Taxonomy" id="862126"/>
    <lineage>
        <taxon>Bacteria</taxon>
        <taxon>Pseudomonadati</taxon>
        <taxon>Bacteroidota</taxon>
        <taxon>Sphingobacteriia</taxon>
        <taxon>Sphingobacteriales</taxon>
        <taxon>Sphingobacteriaceae</taxon>
        <taxon>Mucilaginibacter</taxon>
    </lineage>
</organism>
<evidence type="ECO:0000256" key="1">
    <source>
        <dbReference type="SAM" id="Phobius"/>
    </source>
</evidence>
<feature type="transmembrane region" description="Helical" evidence="1">
    <location>
        <begin position="69"/>
        <end position="89"/>
    </location>
</feature>
<dbReference type="Proteomes" id="UP000321362">
    <property type="component" value="Chromosome"/>
</dbReference>
<keyword evidence="3" id="KW-1185">Reference proteome</keyword>
<accession>A0A5B8VV76</accession>
<dbReference type="EMBL" id="CP042437">
    <property type="protein sequence ID" value="QEC75031.1"/>
    <property type="molecule type" value="Genomic_DNA"/>
</dbReference>
<keyword evidence="1" id="KW-0472">Membrane</keyword>
<protein>
    <submittedName>
        <fullName evidence="2">Uncharacterized protein</fullName>
    </submittedName>
</protein>
<gene>
    <name evidence="2" type="ORF">FSB76_03355</name>
</gene>
<sequence>MSNYLISISKNEALKDGTIHDPNSKLKVKAFDMLRSTFKPSKGEVRFFVTAGNDTIAFETQGYKRHRQLLILQMISWYCIYLGLFEAQIHSTLPMAFNFN</sequence>
<reference evidence="2 3" key="1">
    <citation type="journal article" date="2013" name="J. Microbiol.">
        <title>Mucilaginibacter ginsenosidivorax sp. nov., with ginsenoside converting activity isolated from sediment.</title>
        <authorList>
            <person name="Kim J.K."/>
            <person name="Choi T.E."/>
            <person name="Liu Q.M."/>
            <person name="Park H.Y."/>
            <person name="Yi T.H."/>
            <person name="Yoon M.H."/>
            <person name="Kim S.C."/>
            <person name="Im W.T."/>
        </authorList>
    </citation>
    <scope>NUCLEOTIDE SEQUENCE [LARGE SCALE GENOMIC DNA]</scope>
    <source>
        <strain evidence="2 3">KHI28</strain>
    </source>
</reference>
<evidence type="ECO:0000313" key="3">
    <source>
        <dbReference type="Proteomes" id="UP000321362"/>
    </source>
</evidence>
<dbReference type="RefSeq" id="WP_147052186.1">
    <property type="nucleotide sequence ID" value="NZ_CP042437.1"/>
</dbReference>
<keyword evidence="1" id="KW-1133">Transmembrane helix</keyword>